<evidence type="ECO:0000313" key="3">
    <source>
        <dbReference type="Proteomes" id="UP000694044"/>
    </source>
</evidence>
<evidence type="ECO:0000313" key="2">
    <source>
        <dbReference type="EMBL" id="KAG7383326.1"/>
    </source>
</evidence>
<dbReference type="GO" id="GO:0005739">
    <property type="term" value="C:mitochondrion"/>
    <property type="evidence" value="ECO:0007669"/>
    <property type="project" value="TreeGrafter"/>
</dbReference>
<dbReference type="EMBL" id="JAGDFM010000180">
    <property type="protein sequence ID" value="KAG7383326.1"/>
    <property type="molecule type" value="Genomic_DNA"/>
</dbReference>
<keyword evidence="3" id="KW-1185">Reference proteome</keyword>
<dbReference type="InterPro" id="IPR038781">
    <property type="entry name" value="C365.16-ike"/>
</dbReference>
<comment type="caution">
    <text evidence="2">The sequence shown here is derived from an EMBL/GenBank/DDBJ whole genome shotgun (WGS) entry which is preliminary data.</text>
</comment>
<reference evidence="2" key="1">
    <citation type="submission" date="2021-02" db="EMBL/GenBank/DDBJ databases">
        <authorList>
            <person name="Palmer J.M."/>
        </authorList>
    </citation>
    <scope>NUCLEOTIDE SEQUENCE</scope>
    <source>
        <strain evidence="2">SCRP734</strain>
    </source>
</reference>
<feature type="transmembrane region" description="Helical" evidence="1">
    <location>
        <begin position="231"/>
        <end position="254"/>
    </location>
</feature>
<accession>A0A8T1VQV0</accession>
<dbReference type="PANTHER" id="PTHR37845">
    <property type="entry name" value="SEQUENCE ORPHAN"/>
    <property type="match status" value="1"/>
</dbReference>
<proteinExistence type="predicted"/>
<evidence type="ECO:0000256" key="1">
    <source>
        <dbReference type="SAM" id="Phobius"/>
    </source>
</evidence>
<dbReference type="AlphaFoldDB" id="A0A8T1VQV0"/>
<organism evidence="2 3">
    <name type="scientific">Phytophthora pseudosyringae</name>
    <dbReference type="NCBI Taxonomy" id="221518"/>
    <lineage>
        <taxon>Eukaryota</taxon>
        <taxon>Sar</taxon>
        <taxon>Stramenopiles</taxon>
        <taxon>Oomycota</taxon>
        <taxon>Peronosporomycetes</taxon>
        <taxon>Peronosporales</taxon>
        <taxon>Peronosporaceae</taxon>
        <taxon>Phytophthora</taxon>
    </lineage>
</organism>
<sequence length="364" mass="38675">MNGARRPSRWSLTRAGAANNPSVTRACGSAQACGHHSKQSSGAADTAAAEMEGWGSLAFNLAFSTLDFGACSGSGGQATAAALDRRSPHSSAHLLFFLQRDAMAETPHDQPQQGPVKLAKQLVADTAAAMAASLGVAPFITVVDRAIIENASGARPLGRALKELSIDFLKHPLRFVGKREFHLIFGLYTATYVTANAVDSVCEYVETDNQMPKFIGTTAVNMSLCIAKDRAFARMFGVIAPAAFPLASIGLFAVRDAMTCGASFNAPKVLAKKIEDKGLMEKSGANTFAQLICPAAVQFLSTPLHLMGLDLYNNKGHAMAKRVGFVRREYLKSVFARVGRIGPAFGVGGVGNTYFRNSLRAKLE</sequence>
<dbReference type="PANTHER" id="PTHR37845:SF1">
    <property type="entry name" value="SEQUENCE ORPHAN"/>
    <property type="match status" value="1"/>
</dbReference>
<dbReference type="OrthoDB" id="275936at2759"/>
<protein>
    <submittedName>
        <fullName evidence="2">Uncharacterized protein</fullName>
    </submittedName>
</protein>
<keyword evidence="1" id="KW-0472">Membrane</keyword>
<name>A0A8T1VQV0_9STRA</name>
<gene>
    <name evidence="2" type="ORF">PHYPSEUDO_003865</name>
</gene>
<keyword evidence="1" id="KW-0812">Transmembrane</keyword>
<dbReference type="Proteomes" id="UP000694044">
    <property type="component" value="Unassembled WGS sequence"/>
</dbReference>
<keyword evidence="1" id="KW-1133">Transmembrane helix</keyword>